<keyword evidence="1" id="KW-0175">Coiled coil</keyword>
<organism evidence="2 3">
    <name type="scientific">Kipferlia bialata</name>
    <dbReference type="NCBI Taxonomy" id="797122"/>
    <lineage>
        <taxon>Eukaryota</taxon>
        <taxon>Metamonada</taxon>
        <taxon>Carpediemonas-like organisms</taxon>
        <taxon>Kipferlia</taxon>
    </lineage>
</organism>
<evidence type="ECO:0000313" key="3">
    <source>
        <dbReference type="Proteomes" id="UP000265618"/>
    </source>
</evidence>
<dbReference type="AlphaFoldDB" id="A0A9K3D3F2"/>
<keyword evidence="3" id="KW-1185">Reference proteome</keyword>
<comment type="caution">
    <text evidence="2">The sequence shown here is derived from an EMBL/GenBank/DDBJ whole genome shotgun (WGS) entry which is preliminary data.</text>
</comment>
<name>A0A9K3D3F2_9EUKA</name>
<evidence type="ECO:0000313" key="2">
    <source>
        <dbReference type="EMBL" id="GIQ86890.1"/>
    </source>
</evidence>
<dbReference type="EMBL" id="BDIP01002828">
    <property type="protein sequence ID" value="GIQ86890.1"/>
    <property type="molecule type" value="Genomic_DNA"/>
</dbReference>
<feature type="non-terminal residue" evidence="2">
    <location>
        <position position="55"/>
    </location>
</feature>
<accession>A0A9K3D3F2</accession>
<sequence>DEWELPQPNPSSTRSRLVALETKLTALLDRIDTLEAAKAESEKVKGEEIAFTETL</sequence>
<feature type="coiled-coil region" evidence="1">
    <location>
        <begin position="17"/>
        <end position="44"/>
    </location>
</feature>
<dbReference type="Proteomes" id="UP000265618">
    <property type="component" value="Unassembled WGS sequence"/>
</dbReference>
<gene>
    <name evidence="2" type="ORF">KIPB_008821</name>
</gene>
<proteinExistence type="predicted"/>
<evidence type="ECO:0000256" key="1">
    <source>
        <dbReference type="SAM" id="Coils"/>
    </source>
</evidence>
<reference evidence="2 3" key="1">
    <citation type="journal article" date="2018" name="PLoS ONE">
        <title>The draft genome of Kipferlia bialata reveals reductive genome evolution in fornicate parasites.</title>
        <authorList>
            <person name="Tanifuji G."/>
            <person name="Takabayashi S."/>
            <person name="Kume K."/>
            <person name="Takagi M."/>
            <person name="Nakayama T."/>
            <person name="Kamikawa R."/>
            <person name="Inagaki Y."/>
            <person name="Hashimoto T."/>
        </authorList>
    </citation>
    <scope>NUCLEOTIDE SEQUENCE [LARGE SCALE GENOMIC DNA]</scope>
    <source>
        <strain evidence="2">NY0173</strain>
    </source>
</reference>
<protein>
    <submittedName>
        <fullName evidence="2">Uncharacterized protein</fullName>
    </submittedName>
</protein>